<keyword evidence="2" id="KW-1185">Reference proteome</keyword>
<evidence type="ECO:0000313" key="1">
    <source>
        <dbReference type="EMBL" id="QOX62500.1"/>
    </source>
</evidence>
<proteinExistence type="predicted"/>
<accession>A0ACD1A808</accession>
<name>A0ACD1A808_9FIRM</name>
<sequence>MIDLHLHTTSSDGSDEPQLILKKAAHAGLRYISITDHDSMEAYHKLKEGKHRESYPGVLIPGCEFSVVHNKMPIEVLGYGLDFDTIAESGLLSDERFLERENQYINKMKEICKNLGIQMTDTLSITSGKPFATQVIHRDLRKYPENEMFFSQEIWGSINAFYRTCINNEESPFFLNQAKDYPTVSEIAALIRKAGGKSFLAHLYGYFAENHLELLDSIVSLRALDGIECYHSLHDKEKTEFLLGYCRDNRLLASGGSDYHGALKPSVFIGESIKGMRIPFEILEPWLPSVKTFSI</sequence>
<gene>
    <name evidence="1" type="ORF">FRZ06_03635</name>
</gene>
<dbReference type="EMBL" id="CP042469">
    <property type="protein sequence ID" value="QOX62500.1"/>
    <property type="molecule type" value="Genomic_DNA"/>
</dbReference>
<protein>
    <submittedName>
        <fullName evidence="1">PHP domain-containing protein</fullName>
    </submittedName>
</protein>
<reference evidence="1" key="1">
    <citation type="submission" date="2019-08" db="EMBL/GenBank/DDBJ databases">
        <title>Genome sequence of Clostridiales bacterium MT110.</title>
        <authorList>
            <person name="Cao J."/>
        </authorList>
    </citation>
    <scope>NUCLEOTIDE SEQUENCE</scope>
    <source>
        <strain evidence="1">MT110</strain>
    </source>
</reference>
<dbReference type="Proteomes" id="UP000594014">
    <property type="component" value="Chromosome"/>
</dbReference>
<evidence type="ECO:0000313" key="2">
    <source>
        <dbReference type="Proteomes" id="UP000594014"/>
    </source>
</evidence>
<organism evidence="1 2">
    <name type="scientific">Anoxybacterium hadale</name>
    <dbReference type="NCBI Taxonomy" id="3408580"/>
    <lineage>
        <taxon>Bacteria</taxon>
        <taxon>Bacillati</taxon>
        <taxon>Bacillota</taxon>
        <taxon>Clostridia</taxon>
        <taxon>Peptostreptococcales</taxon>
        <taxon>Anaerovoracaceae</taxon>
        <taxon>Anoxybacterium</taxon>
    </lineage>
</organism>